<dbReference type="Gene3D" id="2.60.40.740">
    <property type="match status" value="1"/>
</dbReference>
<dbReference type="PROSITE" id="PS50847">
    <property type="entry name" value="GRAM_POS_ANCHORING"/>
    <property type="match status" value="1"/>
</dbReference>
<dbReference type="InterPro" id="IPR013783">
    <property type="entry name" value="Ig-like_fold"/>
</dbReference>
<feature type="transmembrane region" description="Helical" evidence="6">
    <location>
        <begin position="21"/>
        <end position="41"/>
    </location>
</feature>
<dbReference type="Gene3D" id="2.60.40.10">
    <property type="entry name" value="Immunoglobulins"/>
    <property type="match status" value="1"/>
</dbReference>
<feature type="transmembrane region" description="Helical" evidence="6">
    <location>
        <begin position="1265"/>
        <end position="1284"/>
    </location>
</feature>
<evidence type="ECO:0000256" key="1">
    <source>
        <dbReference type="ARBA" id="ARBA00022512"/>
    </source>
</evidence>
<keyword evidence="1" id="KW-0134">Cell wall</keyword>
<evidence type="ECO:0000256" key="2">
    <source>
        <dbReference type="ARBA" id="ARBA00022525"/>
    </source>
</evidence>
<dbReference type="EMBL" id="QSID01000008">
    <property type="protein sequence ID" value="RHC64847.1"/>
    <property type="molecule type" value="Genomic_DNA"/>
</dbReference>
<keyword evidence="6" id="KW-0812">Transmembrane</keyword>
<protein>
    <submittedName>
        <fullName evidence="8">LPXTG cell wall anchor domain-containing protein</fullName>
    </submittedName>
</protein>
<dbReference type="SUPFAM" id="SSF49401">
    <property type="entry name" value="Bacterial adhesins"/>
    <property type="match status" value="1"/>
</dbReference>
<evidence type="ECO:0000259" key="7">
    <source>
        <dbReference type="PROSITE" id="PS50847"/>
    </source>
</evidence>
<dbReference type="Proteomes" id="UP000284621">
    <property type="component" value="Unassembled WGS sequence"/>
</dbReference>
<evidence type="ECO:0000313" key="9">
    <source>
        <dbReference type="Proteomes" id="UP000284621"/>
    </source>
</evidence>
<sequence>MRNVLGRYVNRFEKKHRDFRRYAVVVAVLALIVFVGVNWRLHDKGISMTSDYQCGLKEHKHTEECYKKVLICGKKETDGSEGHTHTDDCYKEERKLTCDKEEHTHDADCYDEEGNLICDKEEHTHSKDCYTTEKKLICGKEESKPVKAHHHTDDCYKKELVCGLKEHTHTASCYSDESADIENKSDWEATIPVLSGNWAEDVVSIAQSQLGYEESTANFKLADDGETRKGYTRYGAWYGNKYGDWSAMFASFCLNYAEIPSKTVPVNSGSTAWITKLKQQKLYKAAANYNPTAGDLVFLDTDSDGRADHVGIITKTKTASFTAVVGDSNDAVEENTYKRSSDAIIGYCALPENPKQKTDAESTTAAKASEEKTTEESAGESTKTKSSTKTENKTETAETDSSIEQKLSDGLGSSLMKSAKKKVSSKSAKRAAATQNAAEGMRTASYANFSPYVTGMEGTGTKYDKNTGNYETNLKTNFTISKKQIKSDNYSYELKYPEGIIVPDELLNNEYRLLDGQQESGTYSFVKNTDGTYSVRVVFDQSYVNNAGDTIKGNIWFNGKLSSTKVDEQGNIVIAGQDKVNLNIPSRDITYPDDETNKYNIDVSKEGSVIEGGKLKYTVKINSTKGTPDKIDFTDIINVKNMSLETPEVSVKKQPVKWYSQQWQAVDSSKEESVTVNPTYDATTGKLTMELPKLTATKQNDYIDCFQYVVTYTYDITGMDVASTKAGNTVNVKSYDQKTDTTVKDTASTNIDVNNPYTISKSGKIADGKKIEWKITVNDKKANIAGATVSDTMFKDIPSDADIKVSPATGYRITKGTDGKIENIQFESVKDKNGDDTHKNTNTYTITYYTSYKRSWSRQTISNTATFKPGTDITGTAKVTVPGGRVSKEVDKVTEKTDGTASVKWNITVNVPNGTIPCNNKGQQVYIIDNMDPTYKGKKINTLKDSHYMTVEQIKSWNGKMQWDKGTSFDISANGQATVKFKAIEDGKYYTLEDIRNGSVSSDKKFVKMKIKLLKDLVAPDGSTVLTYSYETTADLSNAVPGEKKYANEVTVDQKVLTATYSYGHTVSKTAEKLDNNEIKWTITVNANKMNIAGGVLKDDMFKAITDLTKFTISPDDKQSYKIIKETTNGKETIKEIQFNSVKDKDGNDTYKNTNTYTITYYTVAPANTQETTTKVIEAGSTTIEGLDDNTDYYLYEIKAPIHYNKLKAPVKFKIAAEYNDAGDDLRENYPIVTIGTGDPSTTLKADVINESGSNLPSTGGIGTTIFYVVGGILMVGAAVLLITKRRAEN</sequence>
<evidence type="ECO:0000313" key="8">
    <source>
        <dbReference type="EMBL" id="RHC64847.1"/>
    </source>
</evidence>
<reference evidence="8 9" key="1">
    <citation type="submission" date="2018-08" db="EMBL/GenBank/DDBJ databases">
        <title>A genome reference for cultivated species of the human gut microbiota.</title>
        <authorList>
            <person name="Zou Y."/>
            <person name="Xue W."/>
            <person name="Luo G."/>
        </authorList>
    </citation>
    <scope>NUCLEOTIDE SEQUENCE [LARGE SCALE GENOMIC DNA]</scope>
    <source>
        <strain evidence="8 9">AM34-3LB</strain>
    </source>
</reference>
<name>A0A414B5J5_9FIRM</name>
<dbReference type="Pfam" id="PF00746">
    <property type="entry name" value="Gram_pos_anchor"/>
    <property type="match status" value="1"/>
</dbReference>
<organism evidence="8 9">
    <name type="scientific">Anaerobutyricum hallii</name>
    <dbReference type="NCBI Taxonomy" id="39488"/>
    <lineage>
        <taxon>Bacteria</taxon>
        <taxon>Bacillati</taxon>
        <taxon>Bacillota</taxon>
        <taxon>Clostridia</taxon>
        <taxon>Lachnospirales</taxon>
        <taxon>Lachnospiraceae</taxon>
        <taxon>Anaerobutyricum</taxon>
    </lineage>
</organism>
<feature type="domain" description="Gram-positive cocci surface proteins LPxTG" evidence="7">
    <location>
        <begin position="1256"/>
        <end position="1290"/>
    </location>
</feature>
<gene>
    <name evidence="8" type="ORF">DW833_08160</name>
</gene>
<comment type="caution">
    <text evidence="8">The sequence shown here is derived from an EMBL/GenBank/DDBJ whole genome shotgun (WGS) entry which is preliminary data.</text>
</comment>
<evidence type="ECO:0000256" key="3">
    <source>
        <dbReference type="ARBA" id="ARBA00022729"/>
    </source>
</evidence>
<keyword evidence="6" id="KW-1133">Transmembrane helix</keyword>
<keyword evidence="4" id="KW-0572">Peptidoglycan-anchor</keyword>
<evidence type="ECO:0000256" key="6">
    <source>
        <dbReference type="SAM" id="Phobius"/>
    </source>
</evidence>
<keyword evidence="9" id="KW-1185">Reference proteome</keyword>
<keyword evidence="3" id="KW-0732">Signal</keyword>
<dbReference type="InterPro" id="IPR019931">
    <property type="entry name" value="LPXTG_anchor"/>
</dbReference>
<keyword evidence="6" id="KW-0472">Membrane</keyword>
<evidence type="ECO:0000256" key="5">
    <source>
        <dbReference type="SAM" id="MobiDB-lite"/>
    </source>
</evidence>
<feature type="region of interest" description="Disordered" evidence="5">
    <location>
        <begin position="353"/>
        <end position="429"/>
    </location>
</feature>
<keyword evidence="2" id="KW-0964">Secreted</keyword>
<accession>A0A414B5J5</accession>
<dbReference type="RefSeq" id="WP_118381100.1">
    <property type="nucleotide sequence ID" value="NZ_CABJFJ010000008.1"/>
</dbReference>
<dbReference type="NCBIfam" id="TIGR01167">
    <property type="entry name" value="LPXTG_anchor"/>
    <property type="match status" value="1"/>
</dbReference>
<proteinExistence type="predicted"/>
<feature type="compositionally biased region" description="Basic residues" evidence="5">
    <location>
        <begin position="418"/>
        <end position="429"/>
    </location>
</feature>
<evidence type="ECO:0000256" key="4">
    <source>
        <dbReference type="ARBA" id="ARBA00023088"/>
    </source>
</evidence>
<dbReference type="InterPro" id="IPR008966">
    <property type="entry name" value="Adhesion_dom_sf"/>
</dbReference>